<dbReference type="InterPro" id="IPR006260">
    <property type="entry name" value="TonB/TolA_C"/>
</dbReference>
<feature type="compositionally biased region" description="Pro residues" evidence="10">
    <location>
        <begin position="126"/>
        <end position="136"/>
    </location>
</feature>
<name>L0DSN1_THIND</name>
<dbReference type="HOGENOM" id="CLU_052089_0_0_6"/>
<dbReference type="PANTHER" id="PTHR33446:SF11">
    <property type="entry name" value="TONB3"/>
    <property type="match status" value="1"/>
</dbReference>
<dbReference type="GO" id="GO:0055085">
    <property type="term" value="P:transmembrane transport"/>
    <property type="evidence" value="ECO:0007669"/>
    <property type="project" value="InterPro"/>
</dbReference>
<dbReference type="GO" id="GO:0015031">
    <property type="term" value="P:protein transport"/>
    <property type="evidence" value="ECO:0007669"/>
    <property type="project" value="UniProtKB-KW"/>
</dbReference>
<evidence type="ECO:0000256" key="1">
    <source>
        <dbReference type="ARBA" id="ARBA00004383"/>
    </source>
</evidence>
<feature type="region of interest" description="Disordered" evidence="10">
    <location>
        <begin position="52"/>
        <end position="146"/>
    </location>
</feature>
<organism evidence="13 14">
    <name type="scientific">Thioalkalivibrio nitratireducens (strain DSM 14787 / UNIQEM 213 / ALEN2)</name>
    <dbReference type="NCBI Taxonomy" id="1255043"/>
    <lineage>
        <taxon>Bacteria</taxon>
        <taxon>Pseudomonadati</taxon>
        <taxon>Pseudomonadota</taxon>
        <taxon>Gammaproteobacteria</taxon>
        <taxon>Chromatiales</taxon>
        <taxon>Ectothiorhodospiraceae</taxon>
        <taxon>Thioalkalivibrio</taxon>
    </lineage>
</organism>
<reference evidence="13" key="1">
    <citation type="submission" date="2015-12" db="EMBL/GenBank/DDBJ databases">
        <authorList>
            <person name="Tikhonova T.V."/>
            <person name="Pavlov A.R."/>
            <person name="Beletsky A.V."/>
            <person name="Mardanov A.V."/>
            <person name="Sorokin D.Y."/>
            <person name="Ravin N.V."/>
            <person name="Popov V.O."/>
        </authorList>
    </citation>
    <scope>NUCLEOTIDE SEQUENCE</scope>
    <source>
        <strain evidence="13">DSM 14787</strain>
    </source>
</reference>
<comment type="subcellular location">
    <subcellularLocation>
        <location evidence="1">Cell inner membrane</location>
        <topology evidence="1">Single-pass membrane protein</topology>
        <orientation evidence="1">Periplasmic side</orientation>
    </subcellularLocation>
</comment>
<evidence type="ECO:0000256" key="8">
    <source>
        <dbReference type="ARBA" id="ARBA00022989"/>
    </source>
</evidence>
<evidence type="ECO:0000259" key="12">
    <source>
        <dbReference type="PROSITE" id="PS52015"/>
    </source>
</evidence>
<dbReference type="Gene3D" id="3.30.1150.10">
    <property type="match status" value="1"/>
</dbReference>
<evidence type="ECO:0000256" key="6">
    <source>
        <dbReference type="ARBA" id="ARBA00022692"/>
    </source>
</evidence>
<keyword evidence="9 11" id="KW-0472">Membrane</keyword>
<keyword evidence="6 11" id="KW-0812">Transmembrane</keyword>
<dbReference type="GO" id="GO:0031992">
    <property type="term" value="F:energy transducer activity"/>
    <property type="evidence" value="ECO:0007669"/>
    <property type="project" value="TreeGrafter"/>
</dbReference>
<dbReference type="PATRIC" id="fig|1255043.3.peg.307"/>
<dbReference type="GO" id="GO:0098797">
    <property type="term" value="C:plasma membrane protein complex"/>
    <property type="evidence" value="ECO:0007669"/>
    <property type="project" value="TreeGrafter"/>
</dbReference>
<accession>L0DSN1</accession>
<dbReference type="AlphaFoldDB" id="L0DSN1"/>
<feature type="compositionally biased region" description="Basic and acidic residues" evidence="10">
    <location>
        <begin position="71"/>
        <end position="87"/>
    </location>
</feature>
<dbReference type="PROSITE" id="PS52015">
    <property type="entry name" value="TONB_CTD"/>
    <property type="match status" value="1"/>
</dbReference>
<comment type="similarity">
    <text evidence="2">Belongs to the TonB family.</text>
</comment>
<dbReference type="eggNOG" id="COG0810">
    <property type="taxonomic scope" value="Bacteria"/>
</dbReference>
<evidence type="ECO:0000313" key="14">
    <source>
        <dbReference type="Proteomes" id="UP000010809"/>
    </source>
</evidence>
<feature type="transmembrane region" description="Helical" evidence="11">
    <location>
        <begin position="12"/>
        <end position="31"/>
    </location>
</feature>
<protein>
    <submittedName>
        <fullName evidence="13">TonB protein</fullName>
    </submittedName>
</protein>
<evidence type="ECO:0000256" key="3">
    <source>
        <dbReference type="ARBA" id="ARBA00022448"/>
    </source>
</evidence>
<keyword evidence="8 11" id="KW-1133">Transmembrane helix</keyword>
<evidence type="ECO:0000256" key="9">
    <source>
        <dbReference type="ARBA" id="ARBA00023136"/>
    </source>
</evidence>
<dbReference type="STRING" id="1255043.TVNIR_0307"/>
<proteinExistence type="inferred from homology"/>
<evidence type="ECO:0000313" key="13">
    <source>
        <dbReference type="EMBL" id="AGA32018.1"/>
    </source>
</evidence>
<sequence>MPDESSRLTLPLFLALVLHALVILGVGFEMLPEETPAQVTLDVTWVDAPAPAPEHAEHLAPQAQDASGAADQERMARTPEPVGERPADPAPAGDSGLIPEPIETQLEPFDPAPERPPDPVVTRAPEVPPAPAPEEPSPTDTSQAPEQPSAALLMARGLEAARAMPAETEQTLLSRATRTRYLDTLAARGAPEAAYLEAWIRKVERIGNLNYPDEARRRGLSGTLVLSVRLDAGGQVLDVAVAQSSGESILDQAAIRIVELAQPFAPFTESMRESYDQLVITRTWAFRRDRVERVR</sequence>
<gene>
    <name evidence="13" type="ordered locus">TVNIR_0307</name>
</gene>
<dbReference type="NCBIfam" id="TIGR01352">
    <property type="entry name" value="tonB_Cterm"/>
    <property type="match status" value="1"/>
</dbReference>
<evidence type="ECO:0000256" key="2">
    <source>
        <dbReference type="ARBA" id="ARBA00006555"/>
    </source>
</evidence>
<evidence type="ECO:0000256" key="4">
    <source>
        <dbReference type="ARBA" id="ARBA00022475"/>
    </source>
</evidence>
<dbReference type="EMBL" id="CP003989">
    <property type="protein sequence ID" value="AGA32018.1"/>
    <property type="molecule type" value="Genomic_DNA"/>
</dbReference>
<keyword evidence="7" id="KW-0653">Protein transport</keyword>
<dbReference type="Pfam" id="PF03544">
    <property type="entry name" value="TonB_C"/>
    <property type="match status" value="1"/>
</dbReference>
<evidence type="ECO:0000256" key="11">
    <source>
        <dbReference type="SAM" id="Phobius"/>
    </source>
</evidence>
<dbReference type="InterPro" id="IPR037682">
    <property type="entry name" value="TonB_C"/>
</dbReference>
<evidence type="ECO:0000256" key="7">
    <source>
        <dbReference type="ARBA" id="ARBA00022927"/>
    </source>
</evidence>
<keyword evidence="3" id="KW-0813">Transport</keyword>
<feature type="domain" description="TonB C-terminal" evidence="12">
    <location>
        <begin position="196"/>
        <end position="295"/>
    </location>
</feature>
<keyword evidence="5" id="KW-0997">Cell inner membrane</keyword>
<dbReference type="PANTHER" id="PTHR33446">
    <property type="entry name" value="PROTEIN TONB-RELATED"/>
    <property type="match status" value="1"/>
</dbReference>
<dbReference type="Proteomes" id="UP000010809">
    <property type="component" value="Chromosome"/>
</dbReference>
<dbReference type="KEGG" id="tni:TVNIR_0307"/>
<evidence type="ECO:0000256" key="5">
    <source>
        <dbReference type="ARBA" id="ARBA00022519"/>
    </source>
</evidence>
<dbReference type="SUPFAM" id="SSF74653">
    <property type="entry name" value="TolA/TonB C-terminal domain"/>
    <property type="match status" value="1"/>
</dbReference>
<keyword evidence="14" id="KW-1185">Reference proteome</keyword>
<evidence type="ECO:0000256" key="10">
    <source>
        <dbReference type="SAM" id="MobiDB-lite"/>
    </source>
</evidence>
<keyword evidence="4" id="KW-1003">Cell membrane</keyword>
<dbReference type="InterPro" id="IPR051045">
    <property type="entry name" value="TonB-dependent_transducer"/>
</dbReference>